<keyword evidence="1" id="KW-1133">Transmembrane helix</keyword>
<keyword evidence="1" id="KW-0812">Transmembrane</keyword>
<proteinExistence type="predicted"/>
<reference evidence="2" key="1">
    <citation type="journal article" date="2015" name="Nature">
        <title>Complex archaea that bridge the gap between prokaryotes and eukaryotes.</title>
        <authorList>
            <person name="Spang A."/>
            <person name="Saw J.H."/>
            <person name="Jorgensen S.L."/>
            <person name="Zaremba-Niedzwiedzka K."/>
            <person name="Martijn J."/>
            <person name="Lind A.E."/>
            <person name="van Eijk R."/>
            <person name="Schleper C."/>
            <person name="Guy L."/>
            <person name="Ettema T.J."/>
        </authorList>
    </citation>
    <scope>NUCLEOTIDE SEQUENCE</scope>
</reference>
<evidence type="ECO:0000256" key="1">
    <source>
        <dbReference type="SAM" id="Phobius"/>
    </source>
</evidence>
<sequence length="55" mass="6094">MKEVIKKHKTITITGATAIAALVLLLLNIYEKADAIISRKVSRNPAPIERTYDNS</sequence>
<comment type="caution">
    <text evidence="2">The sequence shown here is derived from an EMBL/GenBank/DDBJ whole genome shotgun (WGS) entry which is preliminary data.</text>
</comment>
<feature type="non-terminal residue" evidence="2">
    <location>
        <position position="55"/>
    </location>
</feature>
<keyword evidence="1" id="KW-0472">Membrane</keyword>
<dbReference type="EMBL" id="LAZR01012088">
    <property type="protein sequence ID" value="KKM43719.1"/>
    <property type="molecule type" value="Genomic_DNA"/>
</dbReference>
<gene>
    <name evidence="2" type="ORF">LCGC14_1562590</name>
</gene>
<feature type="transmembrane region" description="Helical" evidence="1">
    <location>
        <begin position="12"/>
        <end position="30"/>
    </location>
</feature>
<organism evidence="2">
    <name type="scientific">marine sediment metagenome</name>
    <dbReference type="NCBI Taxonomy" id="412755"/>
    <lineage>
        <taxon>unclassified sequences</taxon>
        <taxon>metagenomes</taxon>
        <taxon>ecological metagenomes</taxon>
    </lineage>
</organism>
<evidence type="ECO:0000313" key="2">
    <source>
        <dbReference type="EMBL" id="KKM43719.1"/>
    </source>
</evidence>
<accession>A0A0F9LMN9</accession>
<dbReference type="AlphaFoldDB" id="A0A0F9LMN9"/>
<protein>
    <submittedName>
        <fullName evidence="2">Uncharacterized protein</fullName>
    </submittedName>
</protein>
<name>A0A0F9LMN9_9ZZZZ</name>